<accession>A0ABS8TRR8</accession>
<evidence type="ECO:0000313" key="2">
    <source>
        <dbReference type="Proteomes" id="UP000823775"/>
    </source>
</evidence>
<reference evidence="1 2" key="1">
    <citation type="journal article" date="2021" name="BMC Genomics">
        <title>Datura genome reveals duplications of psychoactive alkaloid biosynthetic genes and high mutation rate following tissue culture.</title>
        <authorList>
            <person name="Rajewski A."/>
            <person name="Carter-House D."/>
            <person name="Stajich J."/>
            <person name="Litt A."/>
        </authorList>
    </citation>
    <scope>NUCLEOTIDE SEQUENCE [LARGE SCALE GENOMIC DNA]</scope>
    <source>
        <strain evidence="1">AR-01</strain>
    </source>
</reference>
<keyword evidence="2" id="KW-1185">Reference proteome</keyword>
<organism evidence="1 2">
    <name type="scientific">Datura stramonium</name>
    <name type="common">Jimsonweed</name>
    <name type="synonym">Common thornapple</name>
    <dbReference type="NCBI Taxonomy" id="4076"/>
    <lineage>
        <taxon>Eukaryota</taxon>
        <taxon>Viridiplantae</taxon>
        <taxon>Streptophyta</taxon>
        <taxon>Embryophyta</taxon>
        <taxon>Tracheophyta</taxon>
        <taxon>Spermatophyta</taxon>
        <taxon>Magnoliopsida</taxon>
        <taxon>eudicotyledons</taxon>
        <taxon>Gunneridae</taxon>
        <taxon>Pentapetalae</taxon>
        <taxon>asterids</taxon>
        <taxon>lamiids</taxon>
        <taxon>Solanales</taxon>
        <taxon>Solanaceae</taxon>
        <taxon>Solanoideae</taxon>
        <taxon>Datureae</taxon>
        <taxon>Datura</taxon>
    </lineage>
</organism>
<gene>
    <name evidence="1" type="ORF">HAX54_014932</name>
</gene>
<comment type="caution">
    <text evidence="1">The sequence shown here is derived from an EMBL/GenBank/DDBJ whole genome shotgun (WGS) entry which is preliminary data.</text>
</comment>
<dbReference type="Proteomes" id="UP000823775">
    <property type="component" value="Unassembled WGS sequence"/>
</dbReference>
<proteinExistence type="predicted"/>
<sequence length="168" mass="19289">MQVEAKTCNDVQATDLANIQDEPRTEEESKFLQKDNCEEIETVSQSWNFWKLIYKLVKCRNGLGSKKRKSTRKLAKFDAPRWRPYHATITEAVCLEGIFILISSGGARWHRVTEPKLRVYLHATLKTITWKLSSSEAPRQGRGTKLMLCDTLRATLPVIPGKISHLYK</sequence>
<protein>
    <submittedName>
        <fullName evidence="1">Uncharacterized protein</fullName>
    </submittedName>
</protein>
<name>A0ABS8TRR8_DATST</name>
<dbReference type="EMBL" id="JACEIK010001941">
    <property type="protein sequence ID" value="MCD7473222.1"/>
    <property type="molecule type" value="Genomic_DNA"/>
</dbReference>
<evidence type="ECO:0000313" key="1">
    <source>
        <dbReference type="EMBL" id="MCD7473222.1"/>
    </source>
</evidence>